<dbReference type="NCBIfam" id="TIGR03421">
    <property type="entry name" value="FeS_CyaY"/>
    <property type="match status" value="1"/>
</dbReference>
<protein>
    <recommendedName>
        <fullName evidence="4">Iron-sulfur cluster assembly protein CyaY</fullName>
    </recommendedName>
</protein>
<dbReference type="Gene3D" id="3.30.920.10">
    <property type="entry name" value="Frataxin/CyaY"/>
    <property type="match status" value="1"/>
</dbReference>
<comment type="caution">
    <text evidence="5">The sequence shown here is derived from an EMBL/GenBank/DDBJ whole genome shotgun (WGS) entry which is preliminary data.</text>
</comment>
<keyword evidence="3 4" id="KW-0408">Iron</keyword>
<name>A0ABS2DV51_9BURK</name>
<proteinExistence type="inferred from homology"/>
<evidence type="ECO:0000256" key="4">
    <source>
        <dbReference type="HAMAP-Rule" id="MF_00142"/>
    </source>
</evidence>
<dbReference type="PROSITE" id="PS50810">
    <property type="entry name" value="FRATAXIN_2"/>
    <property type="match status" value="1"/>
</dbReference>
<comment type="similarity">
    <text evidence="1 4">Belongs to the frataxin family.</text>
</comment>
<reference evidence="5 6" key="1">
    <citation type="journal article" date="2021" name="Sci. Rep.">
        <title>The distribution of antibiotic resistance genes in chicken gut microbiota commensals.</title>
        <authorList>
            <person name="Juricova H."/>
            <person name="Matiasovicova J."/>
            <person name="Kubasova T."/>
            <person name="Cejkova D."/>
            <person name="Rychlik I."/>
        </authorList>
    </citation>
    <scope>NUCLEOTIDE SEQUENCE [LARGE SCALE GENOMIC DNA]</scope>
    <source>
        <strain evidence="5 6">An829</strain>
    </source>
</reference>
<sequence length="98" mass="10618">MDETTFLAAADKALEALQDALEAEYDDLDCTRSGNVLTIELESGAQVVVNIQTPMREIWLASHFGGLHFEMRPEGWIDPKTGGTLLAAAESAVARLRG</sequence>
<evidence type="ECO:0000256" key="2">
    <source>
        <dbReference type="ARBA" id="ARBA00022723"/>
    </source>
</evidence>
<organism evidence="5 6">
    <name type="scientific">Sutterella massiliensis</name>
    <dbReference type="NCBI Taxonomy" id="1816689"/>
    <lineage>
        <taxon>Bacteria</taxon>
        <taxon>Pseudomonadati</taxon>
        <taxon>Pseudomonadota</taxon>
        <taxon>Betaproteobacteria</taxon>
        <taxon>Burkholderiales</taxon>
        <taxon>Sutterellaceae</taxon>
        <taxon>Sutterella</taxon>
    </lineage>
</organism>
<dbReference type="InterPro" id="IPR002908">
    <property type="entry name" value="Frataxin/CyaY"/>
</dbReference>
<dbReference type="Pfam" id="PF01491">
    <property type="entry name" value="Frataxin_Cyay"/>
    <property type="match status" value="1"/>
</dbReference>
<comment type="function">
    <text evidence="4">Involved in iron-sulfur (Fe-S) cluster assembly. May act as a regulator of Fe-S biogenesis.</text>
</comment>
<gene>
    <name evidence="4 5" type="primary">cyaY</name>
    <name evidence="5" type="ORF">H6A60_08930</name>
</gene>
<dbReference type="EMBL" id="JACJJC010000014">
    <property type="protein sequence ID" value="MBM6704605.1"/>
    <property type="molecule type" value="Genomic_DNA"/>
</dbReference>
<dbReference type="InterPro" id="IPR036524">
    <property type="entry name" value="Frataxin/CyaY_sf"/>
</dbReference>
<dbReference type="SUPFAM" id="SSF55387">
    <property type="entry name" value="Frataxin/Nqo15-like"/>
    <property type="match status" value="1"/>
</dbReference>
<evidence type="ECO:0000313" key="6">
    <source>
        <dbReference type="Proteomes" id="UP000715095"/>
    </source>
</evidence>
<dbReference type="RefSeq" id="WP_205103677.1">
    <property type="nucleotide sequence ID" value="NZ_JACJJC010000014.1"/>
</dbReference>
<dbReference type="Proteomes" id="UP000715095">
    <property type="component" value="Unassembled WGS sequence"/>
</dbReference>
<accession>A0ABS2DV51</accession>
<dbReference type="SMART" id="SM01219">
    <property type="entry name" value="Frataxin_Cyay"/>
    <property type="match status" value="1"/>
</dbReference>
<keyword evidence="2 4" id="KW-0479">Metal-binding</keyword>
<dbReference type="PANTHER" id="PTHR16821:SF2">
    <property type="entry name" value="FRATAXIN, MITOCHONDRIAL"/>
    <property type="match status" value="1"/>
</dbReference>
<dbReference type="InterPro" id="IPR047584">
    <property type="entry name" value="CyaY"/>
</dbReference>
<keyword evidence="6" id="KW-1185">Reference proteome</keyword>
<evidence type="ECO:0000256" key="3">
    <source>
        <dbReference type="ARBA" id="ARBA00023004"/>
    </source>
</evidence>
<evidence type="ECO:0000313" key="5">
    <source>
        <dbReference type="EMBL" id="MBM6704605.1"/>
    </source>
</evidence>
<dbReference type="HAMAP" id="MF_00142">
    <property type="entry name" value="CyaY"/>
    <property type="match status" value="1"/>
</dbReference>
<dbReference type="PANTHER" id="PTHR16821">
    <property type="entry name" value="FRATAXIN"/>
    <property type="match status" value="1"/>
</dbReference>
<evidence type="ECO:0000256" key="1">
    <source>
        <dbReference type="ARBA" id="ARBA00008183"/>
    </source>
</evidence>